<dbReference type="Gene3D" id="1.10.3730.20">
    <property type="match status" value="1"/>
</dbReference>
<name>A0A926KKX7_9BACL</name>
<keyword evidence="7 12" id="KW-0812">Transmembrane</keyword>
<dbReference type="InterPro" id="IPR037185">
    <property type="entry name" value="EmrE-like"/>
</dbReference>
<evidence type="ECO:0000256" key="10">
    <source>
        <dbReference type="ARBA" id="ARBA00023098"/>
    </source>
</evidence>
<evidence type="ECO:0000256" key="5">
    <source>
        <dbReference type="ARBA" id="ARBA00022519"/>
    </source>
</evidence>
<dbReference type="Pfam" id="PF00892">
    <property type="entry name" value="EamA"/>
    <property type="match status" value="1"/>
</dbReference>
<dbReference type="AlphaFoldDB" id="A0A926KKX7"/>
<keyword evidence="5" id="KW-0997">Cell inner membrane</keyword>
<comment type="caution">
    <text evidence="14">The sequence shown here is derived from an EMBL/GenBank/DDBJ whole genome shotgun (WGS) entry which is preliminary data.</text>
</comment>
<evidence type="ECO:0000313" key="15">
    <source>
        <dbReference type="Proteomes" id="UP000650466"/>
    </source>
</evidence>
<comment type="similarity">
    <text evidence="2">Belongs to the EamA transporter family.</text>
</comment>
<keyword evidence="15" id="KW-1185">Reference proteome</keyword>
<keyword evidence="11 12" id="KW-0472">Membrane</keyword>
<comment type="subcellular location">
    <subcellularLocation>
        <location evidence="1">Cell membrane</location>
        <topology evidence="1">Multi-pass membrane protein</topology>
    </subcellularLocation>
</comment>
<evidence type="ECO:0000313" key="14">
    <source>
        <dbReference type="EMBL" id="MBD0379697.1"/>
    </source>
</evidence>
<accession>A0A926KKX7</accession>
<dbReference type="PANTHER" id="PTHR30561:SF9">
    <property type="entry name" value="4-AMINO-4-DEOXY-L-ARABINOSE-PHOSPHOUNDECAPRENOL FLIPPASE SUBUNIT ARNF-RELATED"/>
    <property type="match status" value="1"/>
</dbReference>
<dbReference type="GO" id="GO:0022857">
    <property type="term" value="F:transmembrane transporter activity"/>
    <property type="evidence" value="ECO:0007669"/>
    <property type="project" value="InterPro"/>
</dbReference>
<keyword evidence="8" id="KW-0448">Lipopolysaccharide biosynthesis</keyword>
<dbReference type="Proteomes" id="UP000650466">
    <property type="component" value="Unassembled WGS sequence"/>
</dbReference>
<dbReference type="PANTHER" id="PTHR30561">
    <property type="entry name" value="SMR FAMILY PROTON-DEPENDENT DRUG EFFLUX TRANSPORTER SUGE"/>
    <property type="match status" value="1"/>
</dbReference>
<keyword evidence="9 12" id="KW-1133">Transmembrane helix</keyword>
<keyword evidence="3" id="KW-1003">Cell membrane</keyword>
<organism evidence="14 15">
    <name type="scientific">Paenibacillus sedimenti</name>
    <dbReference type="NCBI Taxonomy" id="2770274"/>
    <lineage>
        <taxon>Bacteria</taxon>
        <taxon>Bacillati</taxon>
        <taxon>Bacillota</taxon>
        <taxon>Bacilli</taxon>
        <taxon>Bacillales</taxon>
        <taxon>Paenibacillaceae</taxon>
        <taxon>Paenibacillus</taxon>
    </lineage>
</organism>
<keyword evidence="4" id="KW-0444">Lipid biosynthesis</keyword>
<evidence type="ECO:0000256" key="9">
    <source>
        <dbReference type="ARBA" id="ARBA00022989"/>
    </source>
</evidence>
<dbReference type="GO" id="GO:0009103">
    <property type="term" value="P:lipopolysaccharide biosynthetic process"/>
    <property type="evidence" value="ECO:0007669"/>
    <property type="project" value="UniProtKB-KW"/>
</dbReference>
<evidence type="ECO:0000256" key="7">
    <source>
        <dbReference type="ARBA" id="ARBA00022692"/>
    </source>
</evidence>
<evidence type="ECO:0000256" key="6">
    <source>
        <dbReference type="ARBA" id="ARBA00022556"/>
    </source>
</evidence>
<feature type="transmembrane region" description="Helical" evidence="12">
    <location>
        <begin position="60"/>
        <end position="80"/>
    </location>
</feature>
<evidence type="ECO:0000256" key="12">
    <source>
        <dbReference type="SAM" id="Phobius"/>
    </source>
</evidence>
<keyword evidence="10" id="KW-0443">Lipid metabolism</keyword>
<sequence length="116" mass="13591">MLSILFQSFAVLLGKYAANSISEFSLSSFFINYFYMLSIICLMFQSIFWNKTLKSMPLSVAYPFTGIVYFFIIFYSWYFFHESIKINNFFGVCIIMIGLYFLGKENSQVKSSEKQV</sequence>
<proteinExistence type="inferred from homology"/>
<evidence type="ECO:0000256" key="2">
    <source>
        <dbReference type="ARBA" id="ARBA00007362"/>
    </source>
</evidence>
<reference evidence="14" key="1">
    <citation type="submission" date="2020-09" db="EMBL/GenBank/DDBJ databases">
        <title>Draft Genome Sequence of Paenibacillus sp. WST5.</title>
        <authorList>
            <person name="Bao Z."/>
        </authorList>
    </citation>
    <scope>NUCLEOTIDE SEQUENCE</scope>
    <source>
        <strain evidence="14">WST5</strain>
    </source>
</reference>
<evidence type="ECO:0000256" key="11">
    <source>
        <dbReference type="ARBA" id="ARBA00023136"/>
    </source>
</evidence>
<feature type="domain" description="EamA" evidence="13">
    <location>
        <begin position="15"/>
        <end position="102"/>
    </location>
</feature>
<evidence type="ECO:0000256" key="8">
    <source>
        <dbReference type="ARBA" id="ARBA00022985"/>
    </source>
</evidence>
<evidence type="ECO:0000256" key="1">
    <source>
        <dbReference type="ARBA" id="ARBA00004651"/>
    </source>
</evidence>
<dbReference type="InterPro" id="IPR000390">
    <property type="entry name" value="Small_drug/metabolite_transptr"/>
</dbReference>
<dbReference type="EMBL" id="JACVVD010000002">
    <property type="protein sequence ID" value="MBD0379697.1"/>
    <property type="molecule type" value="Genomic_DNA"/>
</dbReference>
<evidence type="ECO:0000259" key="13">
    <source>
        <dbReference type="Pfam" id="PF00892"/>
    </source>
</evidence>
<protein>
    <submittedName>
        <fullName evidence="14">EamA family transporter</fullName>
    </submittedName>
</protein>
<dbReference type="InterPro" id="IPR000620">
    <property type="entry name" value="EamA_dom"/>
</dbReference>
<dbReference type="GO" id="GO:0005886">
    <property type="term" value="C:plasma membrane"/>
    <property type="evidence" value="ECO:0007669"/>
    <property type="project" value="UniProtKB-SubCell"/>
</dbReference>
<keyword evidence="6" id="KW-0441">Lipid A biosynthesis</keyword>
<evidence type="ECO:0000256" key="4">
    <source>
        <dbReference type="ARBA" id="ARBA00022516"/>
    </source>
</evidence>
<evidence type="ECO:0000256" key="3">
    <source>
        <dbReference type="ARBA" id="ARBA00022475"/>
    </source>
</evidence>
<gene>
    <name evidence="14" type="ORF">ICC18_06185</name>
</gene>
<dbReference type="SUPFAM" id="SSF103481">
    <property type="entry name" value="Multidrug resistance efflux transporter EmrE"/>
    <property type="match status" value="1"/>
</dbReference>
<feature type="transmembrane region" description="Helical" evidence="12">
    <location>
        <begin position="30"/>
        <end position="48"/>
    </location>
</feature>
<feature type="transmembrane region" description="Helical" evidence="12">
    <location>
        <begin position="86"/>
        <end position="103"/>
    </location>
</feature>